<dbReference type="FunFam" id="3.40.50.300:FF:000571">
    <property type="entry name" value="Guanine nucleotide-binding protein-like NSN1"/>
    <property type="match status" value="1"/>
</dbReference>
<feature type="compositionally biased region" description="Acidic residues" evidence="6">
    <location>
        <begin position="558"/>
        <end position="570"/>
    </location>
</feature>
<dbReference type="GeneID" id="83211957"/>
<comment type="subcellular location">
    <subcellularLocation>
        <location evidence="1">Nucleus</location>
        <location evidence="1">Nucleolus</location>
    </subcellularLocation>
</comment>
<dbReference type="InterPro" id="IPR027417">
    <property type="entry name" value="P-loop_NTPase"/>
</dbReference>
<dbReference type="CDD" id="cd04178">
    <property type="entry name" value="Nucleostemin_like"/>
    <property type="match status" value="1"/>
</dbReference>
<keyword evidence="9" id="KW-1185">Reference proteome</keyword>
<accession>A0AAD7V7Z5</accession>
<feature type="region of interest" description="Disordered" evidence="6">
    <location>
        <begin position="1"/>
        <end position="69"/>
    </location>
</feature>
<sequence length="591" mass="65797">MGAIGKKKSRDARLHGPKLKKDPGLPNLSHFKQKQQNKEEEKRKRMAAARDQQSKARQLLQNKNRQFTNHTSLLDMVKNAEQRSQAFDTQQAEQQQQHDGFSKDMKDAALSGEKDNSRKAYFREFRKVLENADVVLEILDARDPLGTRTRHVERMIIDSGLNKKVILILNKIDLVPKENIEQWLKYLRNEYPAIAFKSSTQSQRKHLGRSNVSTDVASEQMLNTSECLGAENLMALLKNYCRSAHIKTSITVGIIGYPNVGKSSVINSLARSKVCGVGSTPGFTKVAQQITLDKNIKLLDCPGIVFASHGQDGQSDAEIALRNCIKVELLEDPITPVEVIVSKIPTQQLMTMYDVGWFNNAHEFLVLLAQQRGKLKKGGISDIQLVARAVLQDWNSGKIPFYTLPPANKQTRDFGSAIVSSWGQEFNINELQAADQSILGGLRGAADFGNNAVVMQSTDADMMDVGDTMIDAAAATENSMIEDDSNEVQAARQNGSNIVVDAMRFKKKGTGPNQKQQLFSQAEEELMNSLQRNQQLAKEQKLMAKRARKLQGGGQNAFEEDSMMMGDDDNMMMNMPSAPPSDILPDEDEDL</sequence>
<feature type="compositionally biased region" description="Basic and acidic residues" evidence="6">
    <location>
        <begin position="11"/>
        <end position="23"/>
    </location>
</feature>
<dbReference type="EMBL" id="JARTCD010000017">
    <property type="protein sequence ID" value="KAJ8659567.1"/>
    <property type="molecule type" value="Genomic_DNA"/>
</dbReference>
<dbReference type="Gene3D" id="1.10.1580.10">
    <property type="match status" value="1"/>
</dbReference>
<dbReference type="RefSeq" id="XP_058344480.1">
    <property type="nucleotide sequence ID" value="XM_058484603.1"/>
</dbReference>
<dbReference type="AlphaFoldDB" id="A0AAD7V7Z5"/>
<dbReference type="Pfam" id="PF01926">
    <property type="entry name" value="MMR_HSR1"/>
    <property type="match status" value="1"/>
</dbReference>
<dbReference type="SUPFAM" id="SSF52540">
    <property type="entry name" value="P-loop containing nucleoside triphosphate hydrolases"/>
    <property type="match status" value="1"/>
</dbReference>
<reference evidence="8 9" key="1">
    <citation type="submission" date="2023-03" db="EMBL/GenBank/DDBJ databases">
        <title>Genome sequence of Lichtheimia ornata CBS 291.66.</title>
        <authorList>
            <person name="Mohabir J.T."/>
            <person name="Shea T.P."/>
            <person name="Kurbessoian T."/>
            <person name="Berby B."/>
            <person name="Fontaine J."/>
            <person name="Livny J."/>
            <person name="Gnirke A."/>
            <person name="Stajich J.E."/>
            <person name="Cuomo C.A."/>
        </authorList>
    </citation>
    <scope>NUCLEOTIDE SEQUENCE [LARGE SCALE GENOMIC DNA]</scope>
    <source>
        <strain evidence="8">CBS 291.66</strain>
    </source>
</reference>
<dbReference type="GO" id="GO:0050793">
    <property type="term" value="P:regulation of developmental process"/>
    <property type="evidence" value="ECO:0007669"/>
    <property type="project" value="UniProtKB-ARBA"/>
</dbReference>
<dbReference type="Proteomes" id="UP001234581">
    <property type="component" value="Unassembled WGS sequence"/>
</dbReference>
<feature type="compositionally biased region" description="Basic residues" evidence="6">
    <location>
        <begin position="1"/>
        <end position="10"/>
    </location>
</feature>
<keyword evidence="5" id="KW-0539">Nucleus</keyword>
<dbReference type="InterPro" id="IPR050755">
    <property type="entry name" value="TRAFAC_YlqF/YawG_RiboMat"/>
</dbReference>
<protein>
    <recommendedName>
        <fullName evidence="7">CP-type G domain-containing protein</fullName>
    </recommendedName>
</protein>
<proteinExistence type="predicted"/>
<feature type="domain" description="CP-type G" evidence="7">
    <location>
        <begin position="122"/>
        <end position="307"/>
    </location>
</feature>
<comment type="caution">
    <text evidence="8">The sequence shown here is derived from an EMBL/GenBank/DDBJ whole genome shotgun (WGS) entry which is preliminary data.</text>
</comment>
<evidence type="ECO:0000259" key="7">
    <source>
        <dbReference type="PROSITE" id="PS51721"/>
    </source>
</evidence>
<feature type="compositionally biased region" description="Polar residues" evidence="6">
    <location>
        <begin position="55"/>
        <end position="69"/>
    </location>
</feature>
<dbReference type="GO" id="GO:0005730">
    <property type="term" value="C:nucleolus"/>
    <property type="evidence" value="ECO:0007669"/>
    <property type="project" value="UniProtKB-SubCell"/>
</dbReference>
<dbReference type="InterPro" id="IPR030378">
    <property type="entry name" value="G_CP_dom"/>
</dbReference>
<dbReference type="InterPro" id="IPR023179">
    <property type="entry name" value="GTP-bd_ortho_bundle_sf"/>
</dbReference>
<evidence type="ECO:0000256" key="4">
    <source>
        <dbReference type="ARBA" id="ARBA00023134"/>
    </source>
</evidence>
<evidence type="ECO:0000256" key="2">
    <source>
        <dbReference type="ARBA" id="ARBA00022741"/>
    </source>
</evidence>
<dbReference type="InterPro" id="IPR006073">
    <property type="entry name" value="GTP-bd"/>
</dbReference>
<evidence type="ECO:0000313" key="9">
    <source>
        <dbReference type="Proteomes" id="UP001234581"/>
    </source>
</evidence>
<dbReference type="PROSITE" id="PS51721">
    <property type="entry name" value="G_CP"/>
    <property type="match status" value="1"/>
</dbReference>
<evidence type="ECO:0000313" key="8">
    <source>
        <dbReference type="EMBL" id="KAJ8659567.1"/>
    </source>
</evidence>
<dbReference type="FunFam" id="1.10.1580.10:FF:000002">
    <property type="entry name" value="Guanine nucleotide-binding protein-like 3 (nucleolar)-like"/>
    <property type="match status" value="1"/>
</dbReference>
<keyword evidence="3" id="KW-0175">Coiled coil</keyword>
<evidence type="ECO:0000256" key="6">
    <source>
        <dbReference type="SAM" id="MobiDB-lite"/>
    </source>
</evidence>
<feature type="region of interest" description="Disordered" evidence="6">
    <location>
        <begin position="549"/>
        <end position="591"/>
    </location>
</feature>
<feature type="compositionally biased region" description="Basic and acidic residues" evidence="6">
    <location>
        <begin position="100"/>
        <end position="113"/>
    </location>
</feature>
<dbReference type="PANTHER" id="PTHR11089:SF30">
    <property type="entry name" value="GUANINE NUCLEOTIDE-BINDING PROTEIN-LIKE 3 HOMOLOG"/>
    <property type="match status" value="1"/>
</dbReference>
<dbReference type="GO" id="GO:0051239">
    <property type="term" value="P:regulation of multicellular organismal process"/>
    <property type="evidence" value="ECO:0007669"/>
    <property type="project" value="UniProtKB-ARBA"/>
</dbReference>
<organism evidence="8 9">
    <name type="scientific">Lichtheimia ornata</name>
    <dbReference type="NCBI Taxonomy" id="688661"/>
    <lineage>
        <taxon>Eukaryota</taxon>
        <taxon>Fungi</taxon>
        <taxon>Fungi incertae sedis</taxon>
        <taxon>Mucoromycota</taxon>
        <taxon>Mucoromycotina</taxon>
        <taxon>Mucoromycetes</taxon>
        <taxon>Mucorales</taxon>
        <taxon>Lichtheimiaceae</taxon>
        <taxon>Lichtheimia</taxon>
    </lineage>
</organism>
<dbReference type="PANTHER" id="PTHR11089">
    <property type="entry name" value="GTP-BINDING PROTEIN-RELATED"/>
    <property type="match status" value="1"/>
</dbReference>
<keyword evidence="4" id="KW-0342">GTP-binding</keyword>
<name>A0AAD7V7Z5_9FUNG</name>
<evidence type="ECO:0000256" key="3">
    <source>
        <dbReference type="ARBA" id="ARBA00023054"/>
    </source>
</evidence>
<feature type="region of interest" description="Disordered" evidence="6">
    <location>
        <begin position="83"/>
        <end position="113"/>
    </location>
</feature>
<dbReference type="PRINTS" id="PR00326">
    <property type="entry name" value="GTP1OBG"/>
</dbReference>
<evidence type="ECO:0000256" key="5">
    <source>
        <dbReference type="ARBA" id="ARBA00023242"/>
    </source>
</evidence>
<keyword evidence="2" id="KW-0547">Nucleotide-binding</keyword>
<evidence type="ECO:0000256" key="1">
    <source>
        <dbReference type="ARBA" id="ARBA00004604"/>
    </source>
</evidence>
<dbReference type="Gene3D" id="3.40.50.300">
    <property type="entry name" value="P-loop containing nucleotide triphosphate hydrolases"/>
    <property type="match status" value="1"/>
</dbReference>
<gene>
    <name evidence="8" type="ORF">O0I10_004544</name>
</gene>
<dbReference type="GO" id="GO:0005525">
    <property type="term" value="F:GTP binding"/>
    <property type="evidence" value="ECO:0007669"/>
    <property type="project" value="UniProtKB-KW"/>
</dbReference>